<sequence length="408" mass="44854">MFMVRDNYSYLSHLECPKCELIYHSTEVQQVCSCGSPLLARYDLESLSKDWDPSSLKDREKNLWRYHELLPVRQPQHIVCLGEGMTPLLRMPSLGMDMSIPKLYMKDESLMPSGSFKARGAAVGISKAKELGVHRFIIPSNGSAGAAWSLYAARGGMSSSIVMPVHAPRITRDGCIAAGAELLLVKGSISDAGRMVAEKVKREGLYDATALKEPYRIEGKKTMGFEIIEQMDFEVPDVILYPTGTGAGLIGIHKALQELQEIGWISGPLPRLVAVQSKGCAPIVKAWEDQQTKSMFWEQSSTEAHDIHVPKTIGDFLVLDAIYQTGGAAISVTDEEISAEQEQVTRMEGSFLCPEGAATFAAARILRSNGWIEEEEKVVVLNTGSGLKYPRISSNEVTLLDPEEAWTS</sequence>
<dbReference type="InterPro" id="IPR000634">
    <property type="entry name" value="Ser/Thr_deHydtase_PyrdxlP-BS"/>
</dbReference>
<protein>
    <submittedName>
        <fullName evidence="5">Threonine synthase</fullName>
        <ecNumber evidence="5">4.2.3.1</ecNumber>
    </submittedName>
</protein>
<accession>A0ABR8SZ21</accession>
<dbReference type="InterPro" id="IPR036052">
    <property type="entry name" value="TrpB-like_PALP_sf"/>
</dbReference>
<evidence type="ECO:0000313" key="5">
    <source>
        <dbReference type="EMBL" id="MBD7968738.1"/>
    </source>
</evidence>
<dbReference type="EMBL" id="JACSQL010000004">
    <property type="protein sequence ID" value="MBD7968738.1"/>
    <property type="molecule type" value="Genomic_DNA"/>
</dbReference>
<dbReference type="Proteomes" id="UP000608071">
    <property type="component" value="Unassembled WGS sequence"/>
</dbReference>
<evidence type="ECO:0000256" key="3">
    <source>
        <dbReference type="ARBA" id="ARBA00023239"/>
    </source>
</evidence>
<gene>
    <name evidence="5" type="ORF">H9647_11750</name>
</gene>
<dbReference type="Gene3D" id="3.40.50.1100">
    <property type="match status" value="2"/>
</dbReference>
<dbReference type="GO" id="GO:0004795">
    <property type="term" value="F:threonine synthase activity"/>
    <property type="evidence" value="ECO:0007669"/>
    <property type="project" value="UniProtKB-EC"/>
</dbReference>
<comment type="cofactor">
    <cofactor evidence="1">
        <name>pyridoxal 5'-phosphate</name>
        <dbReference type="ChEBI" id="CHEBI:597326"/>
    </cofactor>
</comment>
<evidence type="ECO:0000259" key="4">
    <source>
        <dbReference type="Pfam" id="PF00291"/>
    </source>
</evidence>
<dbReference type="InterPro" id="IPR050147">
    <property type="entry name" value="Ser/Thr_Dehydratase"/>
</dbReference>
<organism evidence="5 6">
    <name type="scientific">Paenibacillus gallinarum</name>
    <dbReference type="NCBI Taxonomy" id="2762232"/>
    <lineage>
        <taxon>Bacteria</taxon>
        <taxon>Bacillati</taxon>
        <taxon>Bacillota</taxon>
        <taxon>Bacilli</taxon>
        <taxon>Bacillales</taxon>
        <taxon>Paenibacillaceae</taxon>
        <taxon>Paenibacillus</taxon>
    </lineage>
</organism>
<feature type="domain" description="Tryptophan synthase beta chain-like PALP" evidence="4">
    <location>
        <begin position="81"/>
        <end position="384"/>
    </location>
</feature>
<dbReference type="PANTHER" id="PTHR48078">
    <property type="entry name" value="THREONINE DEHYDRATASE, MITOCHONDRIAL-RELATED"/>
    <property type="match status" value="1"/>
</dbReference>
<dbReference type="SUPFAM" id="SSF53686">
    <property type="entry name" value="Tryptophan synthase beta subunit-like PLP-dependent enzymes"/>
    <property type="match status" value="1"/>
</dbReference>
<comment type="caution">
    <text evidence="5">The sequence shown here is derived from an EMBL/GenBank/DDBJ whole genome shotgun (WGS) entry which is preliminary data.</text>
</comment>
<keyword evidence="3 5" id="KW-0456">Lyase</keyword>
<dbReference type="PROSITE" id="PS00165">
    <property type="entry name" value="DEHYDRATASE_SER_THR"/>
    <property type="match status" value="1"/>
</dbReference>
<name>A0ABR8SZ21_9BACL</name>
<keyword evidence="6" id="KW-1185">Reference proteome</keyword>
<dbReference type="CDD" id="cd01563">
    <property type="entry name" value="Thr-synth_1"/>
    <property type="match status" value="1"/>
</dbReference>
<dbReference type="InterPro" id="IPR001926">
    <property type="entry name" value="TrpB-like_PALP"/>
</dbReference>
<reference evidence="5 6" key="1">
    <citation type="submission" date="2020-08" db="EMBL/GenBank/DDBJ databases">
        <title>A Genomic Blueprint of the Chicken Gut Microbiome.</title>
        <authorList>
            <person name="Gilroy R."/>
            <person name="Ravi A."/>
            <person name="Getino M."/>
            <person name="Pursley I."/>
            <person name="Horton D.L."/>
            <person name="Alikhan N.-F."/>
            <person name="Baker D."/>
            <person name="Gharbi K."/>
            <person name="Hall N."/>
            <person name="Watson M."/>
            <person name="Adriaenssens E.M."/>
            <person name="Foster-Nyarko E."/>
            <person name="Jarju S."/>
            <person name="Secka A."/>
            <person name="Antonio M."/>
            <person name="Oren A."/>
            <person name="Chaudhuri R."/>
            <person name="La Ragione R.M."/>
            <person name="Hildebrand F."/>
            <person name="Pallen M.J."/>
        </authorList>
    </citation>
    <scope>NUCLEOTIDE SEQUENCE [LARGE SCALE GENOMIC DNA]</scope>
    <source>
        <strain evidence="5 6">Sa2BVA9</strain>
    </source>
</reference>
<dbReference type="NCBIfam" id="NF006050">
    <property type="entry name" value="PRK08197.1"/>
    <property type="match status" value="1"/>
</dbReference>
<dbReference type="PANTHER" id="PTHR48078:SF6">
    <property type="entry name" value="L-THREONINE DEHYDRATASE CATABOLIC TDCB"/>
    <property type="match status" value="1"/>
</dbReference>
<evidence type="ECO:0000256" key="1">
    <source>
        <dbReference type="ARBA" id="ARBA00001933"/>
    </source>
</evidence>
<dbReference type="Pfam" id="PF00291">
    <property type="entry name" value="PALP"/>
    <property type="match status" value="1"/>
</dbReference>
<dbReference type="EC" id="4.2.3.1" evidence="5"/>
<evidence type="ECO:0000313" key="6">
    <source>
        <dbReference type="Proteomes" id="UP000608071"/>
    </source>
</evidence>
<proteinExistence type="predicted"/>
<keyword evidence="2" id="KW-0663">Pyridoxal phosphate</keyword>
<evidence type="ECO:0000256" key="2">
    <source>
        <dbReference type="ARBA" id="ARBA00022898"/>
    </source>
</evidence>